<name>A0A2P2L711_RHIMU</name>
<dbReference type="AlphaFoldDB" id="A0A2P2L711"/>
<accession>A0A2P2L711</accession>
<dbReference type="EMBL" id="GGEC01033284">
    <property type="protein sequence ID" value="MBX13768.1"/>
    <property type="molecule type" value="Transcribed_RNA"/>
</dbReference>
<protein>
    <submittedName>
        <fullName evidence="2">Uncharacterized protein</fullName>
    </submittedName>
</protein>
<keyword evidence="1" id="KW-0732">Signal</keyword>
<evidence type="ECO:0000313" key="2">
    <source>
        <dbReference type="EMBL" id="MBX13768.1"/>
    </source>
</evidence>
<reference evidence="2" key="1">
    <citation type="submission" date="2018-02" db="EMBL/GenBank/DDBJ databases">
        <title>Rhizophora mucronata_Transcriptome.</title>
        <authorList>
            <person name="Meera S.P."/>
            <person name="Sreeshan A."/>
            <person name="Augustine A."/>
        </authorList>
    </citation>
    <scope>NUCLEOTIDE SEQUENCE</scope>
    <source>
        <tissue evidence="2">Leaf</tissue>
    </source>
</reference>
<proteinExistence type="predicted"/>
<sequence>MPFLLLMIIFCCFKASQLGELDFYFQFLFYMLTEEDWVKNMVSVKSKSSFCLL</sequence>
<feature type="signal peptide" evidence="1">
    <location>
        <begin position="1"/>
        <end position="19"/>
    </location>
</feature>
<organism evidence="2">
    <name type="scientific">Rhizophora mucronata</name>
    <name type="common">Asiatic mangrove</name>
    <dbReference type="NCBI Taxonomy" id="61149"/>
    <lineage>
        <taxon>Eukaryota</taxon>
        <taxon>Viridiplantae</taxon>
        <taxon>Streptophyta</taxon>
        <taxon>Embryophyta</taxon>
        <taxon>Tracheophyta</taxon>
        <taxon>Spermatophyta</taxon>
        <taxon>Magnoliopsida</taxon>
        <taxon>eudicotyledons</taxon>
        <taxon>Gunneridae</taxon>
        <taxon>Pentapetalae</taxon>
        <taxon>rosids</taxon>
        <taxon>fabids</taxon>
        <taxon>Malpighiales</taxon>
        <taxon>Rhizophoraceae</taxon>
        <taxon>Rhizophora</taxon>
    </lineage>
</organism>
<evidence type="ECO:0000256" key="1">
    <source>
        <dbReference type="SAM" id="SignalP"/>
    </source>
</evidence>
<feature type="chain" id="PRO_5015169759" evidence="1">
    <location>
        <begin position="20"/>
        <end position="53"/>
    </location>
</feature>